<evidence type="ECO:0000256" key="6">
    <source>
        <dbReference type="SAM" id="Phobius"/>
    </source>
</evidence>
<keyword evidence="3 6" id="KW-1133">Transmembrane helix</keyword>
<keyword evidence="9" id="KW-1185">Reference proteome</keyword>
<feature type="transmembrane region" description="Helical" evidence="6">
    <location>
        <begin position="484"/>
        <end position="502"/>
    </location>
</feature>
<evidence type="ECO:0000256" key="1">
    <source>
        <dbReference type="ARBA" id="ARBA00004141"/>
    </source>
</evidence>
<accession>A0AA36CFB8</accession>
<evidence type="ECO:0000259" key="7">
    <source>
        <dbReference type="PROSITE" id="PS50259"/>
    </source>
</evidence>
<feature type="non-terminal residue" evidence="8">
    <location>
        <position position="1"/>
    </location>
</feature>
<feature type="domain" description="G-protein coupled receptors family 3 profile" evidence="7">
    <location>
        <begin position="415"/>
        <end position="541"/>
    </location>
</feature>
<name>A0AA36CFB8_9BILA</name>
<dbReference type="PROSITE" id="PS50259">
    <property type="entry name" value="G_PROTEIN_RECEP_F3_4"/>
    <property type="match status" value="1"/>
</dbReference>
<dbReference type="GO" id="GO:0004930">
    <property type="term" value="F:G protein-coupled receptor activity"/>
    <property type="evidence" value="ECO:0007669"/>
    <property type="project" value="InterPro"/>
</dbReference>
<feature type="transmembrane region" description="Helical" evidence="6">
    <location>
        <begin position="522"/>
        <end position="540"/>
    </location>
</feature>
<dbReference type="Gene3D" id="3.40.50.2300">
    <property type="match status" value="1"/>
</dbReference>
<evidence type="ECO:0000256" key="4">
    <source>
        <dbReference type="ARBA" id="ARBA00023136"/>
    </source>
</evidence>
<evidence type="ECO:0000313" key="9">
    <source>
        <dbReference type="Proteomes" id="UP001177023"/>
    </source>
</evidence>
<dbReference type="Proteomes" id="UP001177023">
    <property type="component" value="Unassembled WGS sequence"/>
</dbReference>
<dbReference type="InterPro" id="IPR050726">
    <property type="entry name" value="mGluR"/>
</dbReference>
<evidence type="ECO:0000313" key="8">
    <source>
        <dbReference type="EMBL" id="CAJ0567363.1"/>
    </source>
</evidence>
<dbReference type="GO" id="GO:0016020">
    <property type="term" value="C:membrane"/>
    <property type="evidence" value="ECO:0007669"/>
    <property type="project" value="UniProtKB-SubCell"/>
</dbReference>
<sequence length="541" mass="59648">MMAEKYVQSRHTEAAIRLAYTFAALGAKVAADAKKLKICEHADPECTALLLRELETLEYTFTANDPAEFGGQTLHFYRAKDGVLVASGMIIEAVEAWRDEDDRIVQYKLLEYTTGKKPSVVVASLRARVSADPDVLSPTESFSAIPSARAQAQAILRLLSRMSWEFVTVALSENDAASLSVFRHFERLAADSGVCLAEVVNLSGEAPASPGSSTNVTVVFATAKDAASYLAAGHNQVHVLVGDAHDFYLHVPSDTAKYVGAVSIQPKDIVYPDFREWLETVSPLNLPEMWFWGFIEHRFQCALSQKSKLVYGKMCSGDELLDVARLGRMTRAGYLSRGPFGRSSPVVSKCVPPLCKCFLEGDFFQRPLDNFVAGGIVERDSGASYVRKQPAFGADTVQYTSILEHLSAGEWRAHPHNFVLLAVISLLTISALAVLILVLVKLYLRVVKGNQSLGISLLVGIILLYITAYFFVFDATDMVCRARVILHGMAYTICFGVMIAKGAQLRNAETLYSTSHVHISFWNYWLLLFFIFGVQIALSVR</sequence>
<protein>
    <recommendedName>
        <fullName evidence="7">G-protein coupled receptors family 3 profile domain-containing protein</fullName>
    </recommendedName>
</protein>
<dbReference type="SUPFAM" id="SSF53822">
    <property type="entry name" value="Periplasmic binding protein-like I"/>
    <property type="match status" value="1"/>
</dbReference>
<dbReference type="AlphaFoldDB" id="A0AA36CFB8"/>
<evidence type="ECO:0000256" key="2">
    <source>
        <dbReference type="ARBA" id="ARBA00022692"/>
    </source>
</evidence>
<evidence type="ECO:0000256" key="3">
    <source>
        <dbReference type="ARBA" id="ARBA00022989"/>
    </source>
</evidence>
<dbReference type="EMBL" id="CATQJA010001477">
    <property type="protein sequence ID" value="CAJ0567363.1"/>
    <property type="molecule type" value="Genomic_DNA"/>
</dbReference>
<comment type="caution">
    <text evidence="8">The sequence shown here is derived from an EMBL/GenBank/DDBJ whole genome shotgun (WGS) entry which is preliminary data.</text>
</comment>
<dbReference type="PANTHER" id="PTHR24060">
    <property type="entry name" value="METABOTROPIC GLUTAMATE RECEPTOR"/>
    <property type="match status" value="1"/>
</dbReference>
<reference evidence="8" key="1">
    <citation type="submission" date="2023-06" db="EMBL/GenBank/DDBJ databases">
        <authorList>
            <person name="Delattre M."/>
        </authorList>
    </citation>
    <scope>NUCLEOTIDE SEQUENCE</scope>
    <source>
        <strain evidence="8">AF72</strain>
    </source>
</reference>
<dbReference type="InterPro" id="IPR028082">
    <property type="entry name" value="Peripla_BP_I"/>
</dbReference>
<organism evidence="8 9">
    <name type="scientific">Mesorhabditis spiculigera</name>
    <dbReference type="NCBI Taxonomy" id="96644"/>
    <lineage>
        <taxon>Eukaryota</taxon>
        <taxon>Metazoa</taxon>
        <taxon>Ecdysozoa</taxon>
        <taxon>Nematoda</taxon>
        <taxon>Chromadorea</taxon>
        <taxon>Rhabditida</taxon>
        <taxon>Rhabditina</taxon>
        <taxon>Rhabditomorpha</taxon>
        <taxon>Rhabditoidea</taxon>
        <taxon>Rhabditidae</taxon>
        <taxon>Mesorhabditinae</taxon>
        <taxon>Mesorhabditis</taxon>
    </lineage>
</organism>
<keyword evidence="4 6" id="KW-0472">Membrane</keyword>
<keyword evidence="2 6" id="KW-0812">Transmembrane</keyword>
<feature type="transmembrane region" description="Helical" evidence="6">
    <location>
        <begin position="418"/>
        <end position="440"/>
    </location>
</feature>
<dbReference type="InterPro" id="IPR017978">
    <property type="entry name" value="GPCR_3_C"/>
</dbReference>
<comment type="subcellular location">
    <subcellularLocation>
        <location evidence="1">Membrane</location>
        <topology evidence="1">Multi-pass membrane protein</topology>
    </subcellularLocation>
</comment>
<keyword evidence="5" id="KW-0325">Glycoprotein</keyword>
<evidence type="ECO:0000256" key="5">
    <source>
        <dbReference type="ARBA" id="ARBA00023180"/>
    </source>
</evidence>
<dbReference type="Pfam" id="PF00003">
    <property type="entry name" value="7tm_3"/>
    <property type="match status" value="1"/>
</dbReference>
<feature type="transmembrane region" description="Helical" evidence="6">
    <location>
        <begin position="452"/>
        <end position="472"/>
    </location>
</feature>
<gene>
    <name evidence="8" type="ORF">MSPICULIGERA_LOCUS5916</name>
</gene>
<proteinExistence type="predicted"/>